<proteinExistence type="predicted"/>
<organism evidence="1 2">
    <name type="scientific">Helicobacter pylori NQ4044</name>
    <dbReference type="NCBI Taxonomy" id="992028"/>
    <lineage>
        <taxon>Bacteria</taxon>
        <taxon>Pseudomonadati</taxon>
        <taxon>Campylobacterota</taxon>
        <taxon>Epsilonproteobacteria</taxon>
        <taxon>Campylobacterales</taxon>
        <taxon>Helicobacteraceae</taxon>
        <taxon>Helicobacter</taxon>
    </lineage>
</organism>
<name>I9QU40_HELPX</name>
<dbReference type="Proteomes" id="UP000003026">
    <property type="component" value="Unassembled WGS sequence"/>
</dbReference>
<dbReference type="EMBL" id="AKNW01000003">
    <property type="protein sequence ID" value="EJB37856.1"/>
    <property type="molecule type" value="Genomic_DNA"/>
</dbReference>
<protein>
    <submittedName>
        <fullName evidence="1">Uncharacterized protein</fullName>
    </submittedName>
</protein>
<dbReference type="RefSeq" id="WP_001874882.1">
    <property type="nucleotide sequence ID" value="NZ_AKNW01000003.1"/>
</dbReference>
<evidence type="ECO:0000313" key="1">
    <source>
        <dbReference type="EMBL" id="EJB37856.1"/>
    </source>
</evidence>
<accession>I9QU40</accession>
<reference evidence="1 2" key="1">
    <citation type="submission" date="2012-04" db="EMBL/GenBank/DDBJ databases">
        <title>Genome sequence of Helicobacter pylori NQ4044.</title>
        <authorList>
            <person name="Blanchard T.G."/>
            <person name="Czinn S.J."/>
            <person name="McCracken C."/>
            <person name="Abolude K."/>
            <person name="Maroo A."/>
            <person name="Santana-Cruz I."/>
            <person name="Tallon L.J."/>
            <person name="Ficke F.W.F."/>
        </authorList>
    </citation>
    <scope>NUCLEOTIDE SEQUENCE [LARGE SCALE GENOMIC DNA]</scope>
    <source>
        <strain evidence="1 2">NQ4044</strain>
    </source>
</reference>
<comment type="caution">
    <text evidence="1">The sequence shown here is derived from an EMBL/GenBank/DDBJ whole genome shotgun (WGS) entry which is preliminary data.</text>
</comment>
<dbReference type="AlphaFoldDB" id="I9QU40"/>
<dbReference type="PATRIC" id="fig|992028.3.peg.294"/>
<evidence type="ECO:0000313" key="2">
    <source>
        <dbReference type="Proteomes" id="UP000003026"/>
    </source>
</evidence>
<sequence>MAKIPERAEFRLLKVKKMLNKILEMLGISVLVLALGLSFILAVCFSLGVCANG</sequence>
<gene>
    <name evidence="1" type="ORF">HPNQ4044_0301</name>
</gene>